<dbReference type="AlphaFoldDB" id="A0A6J7ZZL4"/>
<reference evidence="3 4" key="1">
    <citation type="submission" date="2020-06" db="EMBL/GenBank/DDBJ databases">
        <authorList>
            <person name="Li R."/>
            <person name="Bekaert M."/>
        </authorList>
    </citation>
    <scope>NUCLEOTIDE SEQUENCE [LARGE SCALE GENOMIC DNA]</scope>
    <source>
        <strain evidence="4">wild</strain>
    </source>
</reference>
<keyword evidence="3" id="KW-0808">Transferase</keyword>
<dbReference type="EMBL" id="CACVKT020000402">
    <property type="protein sequence ID" value="CAC5358851.1"/>
    <property type="molecule type" value="Genomic_DNA"/>
</dbReference>
<dbReference type="SUPFAM" id="SSF56112">
    <property type="entry name" value="Protein kinase-like (PK-like)"/>
    <property type="match status" value="1"/>
</dbReference>
<dbReference type="GO" id="GO:0005524">
    <property type="term" value="F:ATP binding"/>
    <property type="evidence" value="ECO:0007669"/>
    <property type="project" value="InterPro"/>
</dbReference>
<gene>
    <name evidence="3" type="ORF">MCOR_1930</name>
</gene>
<feature type="signal peptide" evidence="1">
    <location>
        <begin position="1"/>
        <end position="20"/>
    </location>
</feature>
<dbReference type="Gene3D" id="1.10.510.10">
    <property type="entry name" value="Transferase(Phosphotransferase) domain 1"/>
    <property type="match status" value="1"/>
</dbReference>
<dbReference type="GO" id="GO:0001501">
    <property type="term" value="P:skeletal system development"/>
    <property type="evidence" value="ECO:0007669"/>
    <property type="project" value="TreeGrafter"/>
</dbReference>
<sequence length="335" mass="39393">MKEKLLLLVIVILIVLFVMEEQSYIQSHSFYRQQRIIPFFEKGKVQPPMQSVRNYPISCANIDQIKIIGTNRGSGRSKTSDIGIFNGSKVVIKRLSEIQKEIGYDTAHMFFMKDILMREQIEHFNLIRLLGYCLRHIHREHEWWNHGDLRAVYEYGEKATHEILTTDMNTRLRHAMEIADFLLYLKHSPLGSLRWGDLKLEHVMIINNKIKFIDFDYFHNLEKGCQNITTEKYQKCEFNLTCQEVNESNFQISECHSVDNCNSGICIGYNAKQNIHLANIILFQHLLEPDSFPGEFKYDILQLRKQLDENTTDAENIIERLKYIHDTIHLKLKGS</sequence>
<dbReference type="InterPro" id="IPR042983">
    <property type="entry name" value="PKDCC"/>
</dbReference>
<name>A0A6J7ZZL4_MYTCO</name>
<dbReference type="InterPro" id="IPR022049">
    <property type="entry name" value="FAM69_kinase_dom"/>
</dbReference>
<proteinExistence type="predicted"/>
<evidence type="ECO:0000313" key="4">
    <source>
        <dbReference type="Proteomes" id="UP000507470"/>
    </source>
</evidence>
<evidence type="ECO:0000313" key="3">
    <source>
        <dbReference type="EMBL" id="CAC5358851.1"/>
    </source>
</evidence>
<dbReference type="PANTHER" id="PTHR46448:SF1">
    <property type="entry name" value="PROTEIN KINASE DOMAIN-CONTAINING PROTEIN"/>
    <property type="match status" value="1"/>
</dbReference>
<keyword evidence="4" id="KW-1185">Reference proteome</keyword>
<dbReference type="InterPro" id="IPR000719">
    <property type="entry name" value="Prot_kinase_dom"/>
</dbReference>
<dbReference type="GO" id="GO:0004715">
    <property type="term" value="F:non-membrane spanning protein tyrosine kinase activity"/>
    <property type="evidence" value="ECO:0007669"/>
    <property type="project" value="UniProtKB-EC"/>
</dbReference>
<accession>A0A6J7ZZL4</accession>
<evidence type="ECO:0000259" key="2">
    <source>
        <dbReference type="PROSITE" id="PS50011"/>
    </source>
</evidence>
<dbReference type="Proteomes" id="UP000507470">
    <property type="component" value="Unassembled WGS sequence"/>
</dbReference>
<dbReference type="PANTHER" id="PTHR46448">
    <property type="entry name" value="PROTEIN KINASE DOMAIN-CONTAINING PROTEIN"/>
    <property type="match status" value="1"/>
</dbReference>
<protein>
    <submittedName>
        <fullName evidence="3">PKDCC</fullName>
        <ecNumber evidence="3">2.7.10.2</ecNumber>
    </submittedName>
</protein>
<organism evidence="3 4">
    <name type="scientific">Mytilus coruscus</name>
    <name type="common">Sea mussel</name>
    <dbReference type="NCBI Taxonomy" id="42192"/>
    <lineage>
        <taxon>Eukaryota</taxon>
        <taxon>Metazoa</taxon>
        <taxon>Spiralia</taxon>
        <taxon>Lophotrochozoa</taxon>
        <taxon>Mollusca</taxon>
        <taxon>Bivalvia</taxon>
        <taxon>Autobranchia</taxon>
        <taxon>Pteriomorphia</taxon>
        <taxon>Mytilida</taxon>
        <taxon>Mytiloidea</taxon>
        <taxon>Mytilidae</taxon>
        <taxon>Mytilinae</taxon>
        <taxon>Mytilus</taxon>
    </lineage>
</organism>
<dbReference type="OrthoDB" id="4062651at2759"/>
<dbReference type="EC" id="2.7.10.2" evidence="3"/>
<feature type="chain" id="PRO_5026827006" evidence="1">
    <location>
        <begin position="21"/>
        <end position="335"/>
    </location>
</feature>
<dbReference type="PROSITE" id="PS50011">
    <property type="entry name" value="PROTEIN_KINASE_DOM"/>
    <property type="match status" value="1"/>
</dbReference>
<evidence type="ECO:0000256" key="1">
    <source>
        <dbReference type="SAM" id="SignalP"/>
    </source>
</evidence>
<keyword evidence="1" id="KW-0732">Signal</keyword>
<dbReference type="Pfam" id="PF12260">
    <property type="entry name" value="PIP49_C"/>
    <property type="match status" value="1"/>
</dbReference>
<dbReference type="InterPro" id="IPR011009">
    <property type="entry name" value="Kinase-like_dom_sf"/>
</dbReference>
<feature type="domain" description="Protein kinase" evidence="2">
    <location>
        <begin position="62"/>
        <end position="335"/>
    </location>
</feature>
<dbReference type="GO" id="GO:0005576">
    <property type="term" value="C:extracellular region"/>
    <property type="evidence" value="ECO:0007669"/>
    <property type="project" value="TreeGrafter"/>
</dbReference>